<dbReference type="PANTHER" id="PTHR42760">
    <property type="entry name" value="SHORT-CHAIN DEHYDROGENASES/REDUCTASES FAMILY MEMBER"/>
    <property type="match status" value="1"/>
</dbReference>
<comment type="caution">
    <text evidence="4">The sequence shown here is derived from an EMBL/GenBank/DDBJ whole genome shotgun (WGS) entry which is preliminary data.</text>
</comment>
<sequence length="264" mass="27306">MSTKESRQMNSTQLADKVVLISGGARGLGAAFGNWVIARGGRVVLADVLDDPGRSLADELGSAARYVHLDVTDPAQWTQAVAHATAEFGRLDGLVNNAGVSTGQFIEREPIDHFRAVLEVNLVGVFNGIQAVIPTMRSGGGGSIVNISSAAGLFGLAFTAGYGASKWGVRGLTKVAAVELAGDRIRVNSVHPGMTYTPMTEPVGVQVGEGNYPNTPMGRIGVPDEIAGAVGYLLSDDAAYTTGAEIAVDGGWTAGPTMKYAMGQ</sequence>
<dbReference type="Proteomes" id="UP000465240">
    <property type="component" value="Unassembled WGS sequence"/>
</dbReference>
<feature type="domain" description="Ketoreductase" evidence="3">
    <location>
        <begin position="17"/>
        <end position="188"/>
    </location>
</feature>
<keyword evidence="5" id="KW-1185">Reference proteome</keyword>
<evidence type="ECO:0000313" key="4">
    <source>
        <dbReference type="EMBL" id="GFG81498.1"/>
    </source>
</evidence>
<dbReference type="SUPFAM" id="SSF51735">
    <property type="entry name" value="NAD(P)-binding Rossmann-fold domains"/>
    <property type="match status" value="1"/>
</dbReference>
<reference evidence="4 5" key="1">
    <citation type="journal article" date="2019" name="Emerg. Microbes Infect.">
        <title>Comprehensive subspecies identification of 175 nontuberculous mycobacteria species based on 7547 genomic profiles.</title>
        <authorList>
            <person name="Matsumoto Y."/>
            <person name="Kinjo T."/>
            <person name="Motooka D."/>
            <person name="Nabeya D."/>
            <person name="Jung N."/>
            <person name="Uechi K."/>
            <person name="Horii T."/>
            <person name="Iida T."/>
            <person name="Fujita J."/>
            <person name="Nakamura S."/>
        </authorList>
    </citation>
    <scope>NUCLEOTIDE SEQUENCE [LARGE SCALE GENOMIC DNA]</scope>
    <source>
        <strain evidence="4 5">JCM 18565</strain>
    </source>
</reference>
<dbReference type="RefSeq" id="WP_371872465.1">
    <property type="nucleotide sequence ID" value="NZ_BLKX01000001.1"/>
</dbReference>
<evidence type="ECO:0000256" key="1">
    <source>
        <dbReference type="ARBA" id="ARBA00006484"/>
    </source>
</evidence>
<dbReference type="EMBL" id="BLKX01000001">
    <property type="protein sequence ID" value="GFG81498.1"/>
    <property type="molecule type" value="Genomic_DNA"/>
</dbReference>
<dbReference type="SMART" id="SM00822">
    <property type="entry name" value="PKS_KR"/>
    <property type="match status" value="1"/>
</dbReference>
<dbReference type="Gene3D" id="3.40.50.720">
    <property type="entry name" value="NAD(P)-binding Rossmann-like Domain"/>
    <property type="match status" value="1"/>
</dbReference>
<dbReference type="InterPro" id="IPR020904">
    <property type="entry name" value="Sc_DH/Rdtase_CS"/>
</dbReference>
<organism evidence="4 5">
    <name type="scientific">Mycobacterium paragordonae</name>
    <dbReference type="NCBI Taxonomy" id="1389713"/>
    <lineage>
        <taxon>Bacteria</taxon>
        <taxon>Bacillati</taxon>
        <taxon>Actinomycetota</taxon>
        <taxon>Actinomycetes</taxon>
        <taxon>Mycobacteriales</taxon>
        <taxon>Mycobacteriaceae</taxon>
        <taxon>Mycobacterium</taxon>
    </lineage>
</organism>
<dbReference type="PANTHER" id="PTHR42760:SF133">
    <property type="entry name" value="3-OXOACYL-[ACYL-CARRIER-PROTEIN] REDUCTASE"/>
    <property type="match status" value="1"/>
</dbReference>
<dbReference type="PROSITE" id="PS00061">
    <property type="entry name" value="ADH_SHORT"/>
    <property type="match status" value="1"/>
</dbReference>
<evidence type="ECO:0000259" key="3">
    <source>
        <dbReference type="SMART" id="SM00822"/>
    </source>
</evidence>
<protein>
    <submittedName>
        <fullName evidence="4">Short-chain dehydrogenase/reductase</fullName>
    </submittedName>
</protein>
<comment type="similarity">
    <text evidence="1">Belongs to the short-chain dehydrogenases/reductases (SDR) family.</text>
</comment>
<dbReference type="InterPro" id="IPR002347">
    <property type="entry name" value="SDR_fam"/>
</dbReference>
<keyword evidence="2" id="KW-0560">Oxidoreductase</keyword>
<evidence type="ECO:0000256" key="2">
    <source>
        <dbReference type="ARBA" id="ARBA00023002"/>
    </source>
</evidence>
<dbReference type="PRINTS" id="PR00080">
    <property type="entry name" value="SDRFAMILY"/>
</dbReference>
<evidence type="ECO:0000313" key="5">
    <source>
        <dbReference type="Proteomes" id="UP000465240"/>
    </source>
</evidence>
<dbReference type="InterPro" id="IPR036291">
    <property type="entry name" value="NAD(P)-bd_dom_sf"/>
</dbReference>
<name>A0ABQ1CBQ9_9MYCO</name>
<accession>A0ABQ1CBQ9</accession>
<dbReference type="Pfam" id="PF13561">
    <property type="entry name" value="adh_short_C2"/>
    <property type="match status" value="1"/>
</dbReference>
<proteinExistence type="inferred from homology"/>
<dbReference type="PRINTS" id="PR00081">
    <property type="entry name" value="GDHRDH"/>
</dbReference>
<gene>
    <name evidence="4" type="ORF">MPRG_47740</name>
</gene>
<dbReference type="InterPro" id="IPR057326">
    <property type="entry name" value="KR_dom"/>
</dbReference>